<evidence type="ECO:0000256" key="1">
    <source>
        <dbReference type="SAM" id="MobiDB-lite"/>
    </source>
</evidence>
<feature type="compositionally biased region" description="Basic and acidic residues" evidence="1">
    <location>
        <begin position="1"/>
        <end position="12"/>
    </location>
</feature>
<protein>
    <submittedName>
        <fullName evidence="2">Uncharacterized protein</fullName>
    </submittedName>
</protein>
<reference evidence="2" key="1">
    <citation type="submission" date="2014-01" db="EMBL/GenBank/DDBJ databases">
        <authorList>
            <person name="Brown-Elliot B."/>
            <person name="Wallace R."/>
            <person name="Lenaerts A."/>
            <person name="Ordway D."/>
            <person name="DeGroote M.A."/>
            <person name="Parker T."/>
            <person name="Sizemore C."/>
            <person name="Tallon L.J."/>
            <person name="Sadzewicz L.K."/>
            <person name="Sengamalay N."/>
            <person name="Fraser C.M."/>
            <person name="Hine E."/>
            <person name="Shefchek K.A."/>
            <person name="Das S.P."/>
            <person name="Tettelin H."/>
        </authorList>
    </citation>
    <scope>NUCLEOTIDE SEQUENCE [LARGE SCALE GENOMIC DNA]</scope>
    <source>
        <strain evidence="2">4042</strain>
    </source>
</reference>
<dbReference type="PATRIC" id="fig|1299334.3.peg.4142"/>
<comment type="caution">
    <text evidence="2">The sequence shown here is derived from an EMBL/GenBank/DDBJ whole genome shotgun (WGS) entry which is preliminary data.</text>
</comment>
<gene>
    <name evidence="2" type="ORF">I553_5977</name>
</gene>
<sequence>MEIKEFDAKDSPGLDATDQIPSPQTKPDDVNKWWNSLSTEERDRCSANTRRSSAT</sequence>
<feature type="compositionally biased region" description="Polar residues" evidence="1">
    <location>
        <begin position="46"/>
        <end position="55"/>
    </location>
</feature>
<dbReference type="EMBL" id="JAOB01000042">
    <property type="protein sequence ID" value="EUA42117.1"/>
    <property type="molecule type" value="Genomic_DNA"/>
</dbReference>
<feature type="region of interest" description="Disordered" evidence="1">
    <location>
        <begin position="1"/>
        <end position="55"/>
    </location>
</feature>
<proteinExistence type="predicted"/>
<organism evidence="2">
    <name type="scientific">Mycobacterium xenopi 4042</name>
    <dbReference type="NCBI Taxonomy" id="1299334"/>
    <lineage>
        <taxon>Bacteria</taxon>
        <taxon>Bacillati</taxon>
        <taxon>Actinomycetota</taxon>
        <taxon>Actinomycetes</taxon>
        <taxon>Mycobacteriales</taxon>
        <taxon>Mycobacteriaceae</taxon>
        <taxon>Mycobacterium</taxon>
    </lineage>
</organism>
<accession>X8BD92</accession>
<evidence type="ECO:0000313" key="2">
    <source>
        <dbReference type="EMBL" id="EUA42117.1"/>
    </source>
</evidence>
<dbReference type="AlphaFoldDB" id="X8BD92"/>
<name>X8BD92_MYCXE</name>